<dbReference type="SUPFAM" id="SSF81383">
    <property type="entry name" value="F-box domain"/>
    <property type="match status" value="1"/>
</dbReference>
<name>C4JQG4_UNCRE</name>
<dbReference type="InterPro" id="IPR036047">
    <property type="entry name" value="F-box-like_dom_sf"/>
</dbReference>
<protein>
    <recommendedName>
        <fullName evidence="2">F-box domain-containing protein</fullName>
    </recommendedName>
</protein>
<dbReference type="HOGENOM" id="CLU_009186_0_0_1"/>
<dbReference type="STRING" id="336963.C4JQG4"/>
<dbReference type="PROSITE" id="PS50181">
    <property type="entry name" value="FBOX"/>
    <property type="match status" value="1"/>
</dbReference>
<dbReference type="GO" id="GO:0005829">
    <property type="term" value="C:cytosol"/>
    <property type="evidence" value="ECO:0007669"/>
    <property type="project" value="TreeGrafter"/>
</dbReference>
<feature type="region of interest" description="Disordered" evidence="1">
    <location>
        <begin position="1134"/>
        <end position="1240"/>
    </location>
</feature>
<dbReference type="CDD" id="cd09917">
    <property type="entry name" value="F-box_SF"/>
    <property type="match status" value="1"/>
</dbReference>
<dbReference type="OMA" id="GPHPTYE"/>
<feature type="compositionally biased region" description="Polar residues" evidence="1">
    <location>
        <begin position="1137"/>
        <end position="1154"/>
    </location>
</feature>
<dbReference type="RefSeq" id="XP_002545201.1">
    <property type="nucleotide sequence ID" value="XM_002545155.1"/>
</dbReference>
<dbReference type="PANTHER" id="PTHR10223:SF2">
    <property type="entry name" value="F-BOX AND WD DOMAIN PROTEIN (AFU_ORTHOLOGUE AFUA_6G11400)"/>
    <property type="match status" value="1"/>
</dbReference>
<dbReference type="InterPro" id="IPR001810">
    <property type="entry name" value="F-box_dom"/>
</dbReference>
<feature type="domain" description="F-box" evidence="2">
    <location>
        <begin position="206"/>
        <end position="252"/>
    </location>
</feature>
<dbReference type="InParanoid" id="C4JQG4"/>
<feature type="compositionally biased region" description="Basic residues" evidence="1">
    <location>
        <begin position="1226"/>
        <end position="1240"/>
    </location>
</feature>
<dbReference type="InterPro" id="IPR015943">
    <property type="entry name" value="WD40/YVTN_repeat-like_dom_sf"/>
</dbReference>
<keyword evidence="4" id="KW-1185">Reference proteome</keyword>
<dbReference type="Proteomes" id="UP000002058">
    <property type="component" value="Unassembled WGS sequence"/>
</dbReference>
<dbReference type="Gene3D" id="2.130.10.10">
    <property type="entry name" value="YVTN repeat-like/Quinoprotein amine dehydrogenase"/>
    <property type="match status" value="1"/>
</dbReference>
<evidence type="ECO:0000313" key="3">
    <source>
        <dbReference type="EMBL" id="EEP79872.1"/>
    </source>
</evidence>
<dbReference type="EMBL" id="CH476616">
    <property type="protein sequence ID" value="EEP79872.1"/>
    <property type="molecule type" value="Genomic_DNA"/>
</dbReference>
<reference evidence="4" key="1">
    <citation type="journal article" date="2009" name="Genome Res.">
        <title>Comparative genomic analyses of the human fungal pathogens Coccidioides and their relatives.</title>
        <authorList>
            <person name="Sharpton T.J."/>
            <person name="Stajich J.E."/>
            <person name="Rounsley S.D."/>
            <person name="Gardner M.J."/>
            <person name="Wortman J.R."/>
            <person name="Jordar V.S."/>
            <person name="Maiti R."/>
            <person name="Kodira C.D."/>
            <person name="Neafsey D.E."/>
            <person name="Zeng Q."/>
            <person name="Hung C.-Y."/>
            <person name="McMahan C."/>
            <person name="Muszewska A."/>
            <person name="Grynberg M."/>
            <person name="Mandel M.A."/>
            <person name="Kellner E.M."/>
            <person name="Barker B.M."/>
            <person name="Galgiani J.N."/>
            <person name="Orbach M.J."/>
            <person name="Kirkland T.N."/>
            <person name="Cole G.T."/>
            <person name="Henn M.R."/>
            <person name="Birren B.W."/>
            <person name="Taylor J.W."/>
        </authorList>
    </citation>
    <scope>NUCLEOTIDE SEQUENCE [LARGE SCALE GENOMIC DNA]</scope>
    <source>
        <strain evidence="4">UAMH 1704</strain>
    </source>
</reference>
<proteinExistence type="predicted"/>
<evidence type="ECO:0000256" key="1">
    <source>
        <dbReference type="SAM" id="MobiDB-lite"/>
    </source>
</evidence>
<evidence type="ECO:0000313" key="4">
    <source>
        <dbReference type="Proteomes" id="UP000002058"/>
    </source>
</evidence>
<feature type="region of interest" description="Disordered" evidence="1">
    <location>
        <begin position="1061"/>
        <end position="1103"/>
    </location>
</feature>
<dbReference type="eggNOG" id="KOG0274">
    <property type="taxonomic scope" value="Eukaryota"/>
</dbReference>
<dbReference type="GO" id="GO:0008540">
    <property type="term" value="C:proteasome regulatory particle, base subcomplex"/>
    <property type="evidence" value="ECO:0007669"/>
    <property type="project" value="TreeGrafter"/>
</dbReference>
<feature type="region of interest" description="Disordered" evidence="1">
    <location>
        <begin position="90"/>
        <end position="129"/>
    </location>
</feature>
<evidence type="ECO:0000259" key="2">
    <source>
        <dbReference type="PROSITE" id="PS50181"/>
    </source>
</evidence>
<dbReference type="OrthoDB" id="2095648at2759"/>
<dbReference type="PANTHER" id="PTHR10223">
    <property type="entry name" value="26S PROTEASOME NON-ATPASE REGULATORY SUBUNIT 4"/>
    <property type="match status" value="1"/>
</dbReference>
<dbReference type="InterPro" id="IPR036322">
    <property type="entry name" value="WD40_repeat_dom_sf"/>
</dbReference>
<dbReference type="KEGG" id="ure:UREG_04718"/>
<dbReference type="InterPro" id="IPR027040">
    <property type="entry name" value="PSMD4"/>
</dbReference>
<dbReference type="Pfam" id="PF12937">
    <property type="entry name" value="F-box-like"/>
    <property type="match status" value="1"/>
</dbReference>
<dbReference type="VEuPathDB" id="FungiDB:UREG_04718"/>
<accession>C4JQG4</accession>
<feature type="compositionally biased region" description="Polar residues" evidence="1">
    <location>
        <begin position="104"/>
        <end position="121"/>
    </location>
</feature>
<dbReference type="GeneID" id="8441354"/>
<dbReference type="GO" id="GO:0031593">
    <property type="term" value="F:polyubiquitin modification-dependent protein binding"/>
    <property type="evidence" value="ECO:0007669"/>
    <property type="project" value="TreeGrafter"/>
</dbReference>
<sequence length="1240" mass="134663">MSPETTQQPPLPVAAETCRRIKKVAGSKTPTHVTGLPLPVLATSTHSRFSSSSLLLLNDSNLKAFVPAPNPSIPLSRPFFSYSFMQPEVDQSISNHESEHPSRNTDTSPAQHGNFPSQQSIPRDLCHGNGGAREDFADRLCDASSAAVAGATGVPAGNSINPANCERSNSPGERISEYENAYALSPKIVEELGFKVTPPRPNAPPRVSIEDFPNEVLTHILSHLPAASLSSMNLVNRRFHGLVTTPHAWRMAFSRYFLGPAAIEAERNKLDSDEFDHLMLKKRAFCRLTTFASWRNEYILRTRLLRSLARGKPAEYQSTGLQGSPRTGPIASQAVVTYNSLLLYPVTHIDGAFGSGLEKKRAVFIHGASEQGIASASDPATGKSGLGAWGISDPQMFNHFADSFAGETQWGLGLGELVGHPNVMDVSQQYGLIYGEGCPRGRAYFLSSSEKRGRFMALADGPAQPQLGIPRLSTMNASICSVWIAKSPQILTTTNGLCGGVLTAYAIGPNHSQNQRYERGQITARWVLCPGIPIVAIRIDDNFSTKRHAHRRIWAVILNALGEVFYLVDIPFEREMNPKPTPEQLNRSAWQTGRTVRWELVEATRRVAKADPFHSMAVDGSYTPRTSSDSMCLSQAQLVAETAEVEKYLAFKPNHFRKLCAGWDMQRKLEVDFAGDDEHGAGESITVITRGVTVGQAASLKRFTRLKFSTAAPSVQVETIPRVKSAASLPSVFGNSQPLPCVGKGDMPALCDCSGSQCTLATIAWTESALKADLPKLAQITTTAMDMSAVAQLTVSEDPLLSICGSSESSEFSTPVSSFNEPSDPAQIPGHRARFLAVGTSTGTVIVWDIRAPVSQNTEVINHVDPIRVINTDSPQVSSLGLTSLYLVHGGNDGLVQAWDALGSSLQPIRTINSRFSSRARRRLQQAETSVQGVGHNYFAAGAICLDPDPTRLRGIVSLGTQLRYWSYSSSAADQYRSNKRRLRYKQRGNNRSPEAERYSHTGRGALKDYIMNEQLELQRQKKEKEKNRRHLSGRFGVDLLGPDASEEQLLAYACMLSEESYTSDERTRRESGSSGGTNSSGGTVAPLSLVNAGGESSSFTTLNHASNDESQILQPLSEELEPDVAEAIRRSLEDVSMSSSTPTPSQDDNSQLLATDPGERPFEFGAESSASQQEVDDFELALQLSLVEQESQGLGEPSPTTGSLTPEDLLEDFPSLDNAATSSRSPRRGTGKGKGKRKA</sequence>
<gene>
    <name evidence="3" type="ORF">UREG_04718</name>
</gene>
<dbReference type="AlphaFoldDB" id="C4JQG4"/>
<dbReference type="GO" id="GO:0005634">
    <property type="term" value="C:nucleus"/>
    <property type="evidence" value="ECO:0007669"/>
    <property type="project" value="TreeGrafter"/>
</dbReference>
<feature type="compositionally biased region" description="Polar residues" evidence="1">
    <location>
        <begin position="1187"/>
        <end position="1205"/>
    </location>
</feature>
<dbReference type="Gene3D" id="1.20.1280.50">
    <property type="match status" value="1"/>
</dbReference>
<organism evidence="3 4">
    <name type="scientific">Uncinocarpus reesii (strain UAMH 1704)</name>
    <dbReference type="NCBI Taxonomy" id="336963"/>
    <lineage>
        <taxon>Eukaryota</taxon>
        <taxon>Fungi</taxon>
        <taxon>Dikarya</taxon>
        <taxon>Ascomycota</taxon>
        <taxon>Pezizomycotina</taxon>
        <taxon>Eurotiomycetes</taxon>
        <taxon>Eurotiomycetidae</taxon>
        <taxon>Onygenales</taxon>
        <taxon>Onygenaceae</taxon>
        <taxon>Uncinocarpus</taxon>
    </lineage>
</organism>
<dbReference type="GO" id="GO:0043161">
    <property type="term" value="P:proteasome-mediated ubiquitin-dependent protein catabolic process"/>
    <property type="evidence" value="ECO:0007669"/>
    <property type="project" value="TreeGrafter"/>
</dbReference>
<dbReference type="SUPFAM" id="SSF50978">
    <property type="entry name" value="WD40 repeat-like"/>
    <property type="match status" value="1"/>
</dbReference>